<evidence type="ECO:0000256" key="1">
    <source>
        <dbReference type="SAM" id="MobiDB-lite"/>
    </source>
</evidence>
<dbReference type="AlphaFoldDB" id="A0A402C2B3"/>
<protein>
    <submittedName>
        <fullName evidence="2">Uncharacterized protein</fullName>
    </submittedName>
</protein>
<feature type="compositionally biased region" description="Low complexity" evidence="1">
    <location>
        <begin position="1"/>
        <end position="42"/>
    </location>
</feature>
<evidence type="ECO:0000313" key="3">
    <source>
        <dbReference type="Proteomes" id="UP000287519"/>
    </source>
</evidence>
<sequence length="139" mass="14671">MAPRLPLPCSSRPFPRLPSLLPSSSPSSSPRSSSSRPSSSPSPVQPEPASPARHGRLARSRPKSGHGRTPPSPPRSPTHESLWSSSSPNLQNPSVIPPRCLPISPGNRQTHSSGISAPPPPADETATNHTRAALIWEDP</sequence>
<feature type="region of interest" description="Disordered" evidence="1">
    <location>
        <begin position="1"/>
        <end position="139"/>
    </location>
</feature>
<name>A0A402C2B3_RHOWR</name>
<keyword evidence="3" id="KW-1185">Reference proteome</keyword>
<evidence type="ECO:0000313" key="2">
    <source>
        <dbReference type="EMBL" id="GCE37716.1"/>
    </source>
</evidence>
<feature type="compositionally biased region" description="Polar residues" evidence="1">
    <location>
        <begin position="81"/>
        <end position="94"/>
    </location>
</feature>
<dbReference type="Proteomes" id="UP000287519">
    <property type="component" value="Unassembled WGS sequence"/>
</dbReference>
<accession>A0A402C2B3</accession>
<organism evidence="2 3">
    <name type="scientific">Rhodococcus wratislaviensis</name>
    <name type="common">Tsukamurella wratislaviensis</name>
    <dbReference type="NCBI Taxonomy" id="44752"/>
    <lineage>
        <taxon>Bacteria</taxon>
        <taxon>Bacillati</taxon>
        <taxon>Actinomycetota</taxon>
        <taxon>Actinomycetes</taxon>
        <taxon>Mycobacteriales</taxon>
        <taxon>Nocardiaceae</taxon>
        <taxon>Rhodococcus</taxon>
    </lineage>
</organism>
<proteinExistence type="predicted"/>
<gene>
    <name evidence="2" type="ORF">Rhow_000562</name>
</gene>
<comment type="caution">
    <text evidence="2">The sequence shown here is derived from an EMBL/GenBank/DDBJ whole genome shotgun (WGS) entry which is preliminary data.</text>
</comment>
<dbReference type="EMBL" id="BHYM01000012">
    <property type="protein sequence ID" value="GCE37716.1"/>
    <property type="molecule type" value="Genomic_DNA"/>
</dbReference>
<reference evidence="2 3" key="1">
    <citation type="submission" date="2018-11" db="EMBL/GenBank/DDBJ databases">
        <title>Microbial catabolism of amino acid.</title>
        <authorList>
            <person name="Hibi M."/>
            <person name="Ogawa J."/>
        </authorList>
    </citation>
    <scope>NUCLEOTIDE SEQUENCE [LARGE SCALE GENOMIC DNA]</scope>
    <source>
        <strain evidence="2 3">C31-06</strain>
    </source>
</reference>
<feature type="compositionally biased region" description="Polar residues" evidence="1">
    <location>
        <begin position="106"/>
        <end position="115"/>
    </location>
</feature>
<feature type="compositionally biased region" description="Basic residues" evidence="1">
    <location>
        <begin position="53"/>
        <end position="66"/>
    </location>
</feature>